<evidence type="ECO:0000256" key="6">
    <source>
        <dbReference type="ARBA" id="ARBA00023136"/>
    </source>
</evidence>
<comment type="subcellular location">
    <subcellularLocation>
        <location evidence="1">Membrane</location>
        <topology evidence="1">Multi-pass membrane protein</topology>
    </subcellularLocation>
</comment>
<dbReference type="GO" id="GO:0005783">
    <property type="term" value="C:endoplasmic reticulum"/>
    <property type="evidence" value="ECO:0007669"/>
    <property type="project" value="TreeGrafter"/>
</dbReference>
<keyword evidence="11" id="KW-1185">Reference proteome</keyword>
<feature type="compositionally biased region" description="Basic and acidic residues" evidence="7">
    <location>
        <begin position="369"/>
        <end position="391"/>
    </location>
</feature>
<reference evidence="10" key="1">
    <citation type="submission" date="2022-01" db="EMBL/GenBank/DDBJ databases">
        <authorList>
            <person name="King R."/>
        </authorList>
    </citation>
    <scope>NUCLEOTIDE SEQUENCE</scope>
</reference>
<protein>
    <recommendedName>
        <fullName evidence="3">Chloride channel CLIC-like protein 1</fullName>
    </recommendedName>
</protein>
<feature type="compositionally biased region" description="Basic and acidic residues" evidence="7">
    <location>
        <begin position="432"/>
        <end position="442"/>
    </location>
</feature>
<evidence type="ECO:0000313" key="11">
    <source>
        <dbReference type="Proteomes" id="UP001153709"/>
    </source>
</evidence>
<gene>
    <name evidence="10" type="ORF">DIABBA_LOCUS7455</name>
</gene>
<dbReference type="OrthoDB" id="6763876at2759"/>
<dbReference type="PANTHER" id="PTHR34093">
    <property type="entry name" value="CHLORIDE CHANNEL CLIC-LIKE PROTEIN 1"/>
    <property type="match status" value="1"/>
</dbReference>
<evidence type="ECO:0000256" key="7">
    <source>
        <dbReference type="SAM" id="MobiDB-lite"/>
    </source>
</evidence>
<feature type="signal peptide" evidence="9">
    <location>
        <begin position="1"/>
        <end position="18"/>
    </location>
</feature>
<evidence type="ECO:0000256" key="1">
    <source>
        <dbReference type="ARBA" id="ARBA00004141"/>
    </source>
</evidence>
<sequence>MEFVHILVMLLFGTATKAYKDNLVDPHEMVMNTGRHRMHVDEEIVLKPSFSEGDKNKNQECYKAPLKEETMAIMYLKRTVSLLLSSSSLEQNSVDEYTGSYQYVSNSEEHEFLKTFVNSKELSEEHMRRLDTVLSTLFSKSNQDSMFKFNTCISREDLAEIFNSKFLMGLFIFIAVIALFVFLKSNYGFLFIIAYFLTVMLIVDYGMRYHQLYEAAEEHNLALKYDSVCDTTKMTWSEYFKFTLSQKDCERKIVTPLDVGLNQLKYIIIVPLESVGAGMGKFGAQLWDKLPFPWNILMFPLMLLFTLGIVFLYVLAVRNTSFKLKLLHLFNLELGGDRNEENRIGGKTLDRFLQTLNHRPLIQDTRSTPPKEEPKKIKEKWTPKKKEEKCVSENSPTKPNKIKEKWTPKKKEEKCVSENSSTKDVNNCSKSGKADEVKEVSSKNKQNINESVKADSESKKKQ</sequence>
<feature type="compositionally biased region" description="Basic and acidic residues" evidence="7">
    <location>
        <begin position="401"/>
        <end position="416"/>
    </location>
</feature>
<evidence type="ECO:0000313" key="10">
    <source>
        <dbReference type="EMBL" id="CAG9834115.1"/>
    </source>
</evidence>
<evidence type="ECO:0000256" key="5">
    <source>
        <dbReference type="ARBA" id="ARBA00022989"/>
    </source>
</evidence>
<feature type="transmembrane region" description="Helical" evidence="8">
    <location>
        <begin position="166"/>
        <end position="183"/>
    </location>
</feature>
<dbReference type="GO" id="GO:0016020">
    <property type="term" value="C:membrane"/>
    <property type="evidence" value="ECO:0007669"/>
    <property type="project" value="UniProtKB-SubCell"/>
</dbReference>
<keyword evidence="4 8" id="KW-0812">Transmembrane</keyword>
<feature type="transmembrane region" description="Helical" evidence="8">
    <location>
        <begin position="296"/>
        <end position="316"/>
    </location>
</feature>
<dbReference type="AlphaFoldDB" id="A0A9N9T4M3"/>
<keyword evidence="9" id="KW-0732">Signal</keyword>
<organism evidence="10 11">
    <name type="scientific">Diabrotica balteata</name>
    <name type="common">Banded cucumber beetle</name>
    <dbReference type="NCBI Taxonomy" id="107213"/>
    <lineage>
        <taxon>Eukaryota</taxon>
        <taxon>Metazoa</taxon>
        <taxon>Ecdysozoa</taxon>
        <taxon>Arthropoda</taxon>
        <taxon>Hexapoda</taxon>
        <taxon>Insecta</taxon>
        <taxon>Pterygota</taxon>
        <taxon>Neoptera</taxon>
        <taxon>Endopterygota</taxon>
        <taxon>Coleoptera</taxon>
        <taxon>Polyphaga</taxon>
        <taxon>Cucujiformia</taxon>
        <taxon>Chrysomeloidea</taxon>
        <taxon>Chrysomelidae</taxon>
        <taxon>Galerucinae</taxon>
        <taxon>Diabroticina</taxon>
        <taxon>Diabroticites</taxon>
        <taxon>Diabrotica</taxon>
    </lineage>
</organism>
<dbReference type="GO" id="GO:0005254">
    <property type="term" value="F:chloride channel activity"/>
    <property type="evidence" value="ECO:0007669"/>
    <property type="project" value="TreeGrafter"/>
</dbReference>
<feature type="transmembrane region" description="Helical" evidence="8">
    <location>
        <begin position="188"/>
        <end position="207"/>
    </location>
</feature>
<proteinExistence type="inferred from homology"/>
<feature type="compositionally biased region" description="Polar residues" evidence="7">
    <location>
        <begin position="417"/>
        <end position="430"/>
    </location>
</feature>
<dbReference type="InterPro" id="IPR009231">
    <property type="entry name" value="Chloride_chnl_CLIC-like"/>
</dbReference>
<evidence type="ECO:0000256" key="3">
    <source>
        <dbReference type="ARBA" id="ARBA00015571"/>
    </source>
</evidence>
<dbReference type="Proteomes" id="UP001153709">
    <property type="component" value="Chromosome 5"/>
</dbReference>
<comment type="similarity">
    <text evidence="2">Belongs to the chloride channel MCLC family.</text>
</comment>
<evidence type="ECO:0000256" key="9">
    <source>
        <dbReference type="SAM" id="SignalP"/>
    </source>
</evidence>
<feature type="chain" id="PRO_5040368780" description="Chloride channel CLIC-like protein 1" evidence="9">
    <location>
        <begin position="19"/>
        <end position="462"/>
    </location>
</feature>
<keyword evidence="6 8" id="KW-0472">Membrane</keyword>
<keyword evidence="5 8" id="KW-1133">Transmembrane helix</keyword>
<dbReference type="PANTHER" id="PTHR34093:SF1">
    <property type="entry name" value="CHLORIDE CHANNEL CLIC-LIKE PROTEIN 1"/>
    <property type="match status" value="1"/>
</dbReference>
<evidence type="ECO:0000256" key="2">
    <source>
        <dbReference type="ARBA" id="ARBA00005944"/>
    </source>
</evidence>
<dbReference type="EMBL" id="OU898280">
    <property type="protein sequence ID" value="CAG9834115.1"/>
    <property type="molecule type" value="Genomic_DNA"/>
</dbReference>
<feature type="compositionally biased region" description="Basic and acidic residues" evidence="7">
    <location>
        <begin position="452"/>
        <end position="462"/>
    </location>
</feature>
<feature type="region of interest" description="Disordered" evidence="7">
    <location>
        <begin position="360"/>
        <end position="462"/>
    </location>
</feature>
<accession>A0A9N9T4M3</accession>
<evidence type="ECO:0000256" key="4">
    <source>
        <dbReference type="ARBA" id="ARBA00022692"/>
    </source>
</evidence>
<evidence type="ECO:0000256" key="8">
    <source>
        <dbReference type="SAM" id="Phobius"/>
    </source>
</evidence>
<name>A0A9N9T4M3_DIABA</name>